<protein>
    <submittedName>
        <fullName evidence="2">Uncharacterized protein</fullName>
    </submittedName>
</protein>
<dbReference type="RefSeq" id="XP_013337873.1">
    <property type="nucleotide sequence ID" value="XM_013482419.1"/>
</dbReference>
<dbReference type="VEuPathDB" id="ToxoDB:EMWEY_00009370"/>
<feature type="region of interest" description="Disordered" evidence="1">
    <location>
        <begin position="711"/>
        <end position="762"/>
    </location>
</feature>
<feature type="region of interest" description="Disordered" evidence="1">
    <location>
        <begin position="277"/>
        <end position="346"/>
    </location>
</feature>
<accession>U6MDU0</accession>
<feature type="region of interest" description="Disordered" evidence="1">
    <location>
        <begin position="434"/>
        <end position="502"/>
    </location>
</feature>
<keyword evidence="3" id="KW-1185">Reference proteome</keyword>
<dbReference type="AlphaFoldDB" id="U6MDU0"/>
<evidence type="ECO:0000256" key="1">
    <source>
        <dbReference type="SAM" id="MobiDB-lite"/>
    </source>
</evidence>
<dbReference type="OMA" id="QAPLYMC"/>
<evidence type="ECO:0000313" key="2">
    <source>
        <dbReference type="EMBL" id="CDJ61223.1"/>
    </source>
</evidence>
<gene>
    <name evidence="2" type="ORF">EMWEY_00009370</name>
</gene>
<feature type="compositionally biased region" description="Basic and acidic residues" evidence="1">
    <location>
        <begin position="336"/>
        <end position="346"/>
    </location>
</feature>
<dbReference type="EMBL" id="HG722032">
    <property type="protein sequence ID" value="CDJ61223.1"/>
    <property type="molecule type" value="Genomic_DNA"/>
</dbReference>
<feature type="compositionally biased region" description="Polar residues" evidence="1">
    <location>
        <begin position="319"/>
        <end position="334"/>
    </location>
</feature>
<dbReference type="Proteomes" id="UP000030763">
    <property type="component" value="Unassembled WGS sequence"/>
</dbReference>
<name>U6MDU0_EIMMA</name>
<feature type="region of interest" description="Disordered" evidence="1">
    <location>
        <begin position="28"/>
        <end position="47"/>
    </location>
</feature>
<sequence length="788" mass="84815">MGPGRDAFLEAEAICGIAAEFPCMPLASESTEADENSPDLHRNSMSPRNFLPLKASMSLPLKGRPPETHFSSGKYQEENWSGCKGVHLGSCHMRSNGFETHASSPQRACGSVGCSAELRTSDQRLLSQVSSKDVPDSVSKISTPQIFSAVSDESGSDDGVAVYIDETEDDGASDGLLITECRISSRRAAEIRAFKAQWVQQMLLKKEKLLTPCLDKVARGDRRRTSSISKEVNGHEAGAAALSGGGDEFLESKLRAFAACMVPEALEYISRNGKRWAESTSDTSDSDIGESPLASSHCSRRWHSTTSLGESPPPGSSLHTSATSDAPNLATNGVQRRGEHTKEHEQRAVDAALHSWGRFLKYIRRTSRVLPSRQRIERMAGLESDDDDEQAPLYMCRPGSVQRPSPLISYSLTEHLKASGTMFFKQFRRQCLHASAPPKPDASGTVTSRQQERPSAPHESSFSPTLPAVQESPTSKSVGTAVEDDGEDPHAEKDTEETVPLYEISAETSALFGDMMRLEDTARMLDASCTFRLPAAPSSIVCRACVRATHRRSGLSAFSSGTGLCSAASSDSPSATTTAGGACTQHRRTGHVTLYTSPHAATAAALSKLIANCQADKSLRAHARQNVPCSASAGAGDMKPGESCYGTRAQVGSDPCVVYTVQADEDTLALSGLDAEYCARVEWASRWQTRAAWSLANLDCMQLNGNALQASETSAPAHKKKRKAPISNNVASSDEEDSTGERSPLEEETPEPSCRAEAADEANRQRSLMVDKLVLAHLMPYLPQFSPP</sequence>
<evidence type="ECO:0000313" key="3">
    <source>
        <dbReference type="Proteomes" id="UP000030763"/>
    </source>
</evidence>
<proteinExistence type="predicted"/>
<reference evidence="2" key="2">
    <citation type="submission" date="2013-10" db="EMBL/GenBank/DDBJ databases">
        <authorList>
            <person name="Aslett M."/>
        </authorList>
    </citation>
    <scope>NUCLEOTIDE SEQUENCE [LARGE SCALE GENOMIC DNA]</scope>
    <source>
        <strain evidence="2">Weybridge</strain>
    </source>
</reference>
<dbReference type="GeneID" id="25334923"/>
<organism evidence="2 3">
    <name type="scientific">Eimeria maxima</name>
    <name type="common">Coccidian parasite</name>
    <dbReference type="NCBI Taxonomy" id="5804"/>
    <lineage>
        <taxon>Eukaryota</taxon>
        <taxon>Sar</taxon>
        <taxon>Alveolata</taxon>
        <taxon>Apicomplexa</taxon>
        <taxon>Conoidasida</taxon>
        <taxon>Coccidia</taxon>
        <taxon>Eucoccidiorida</taxon>
        <taxon>Eimeriorina</taxon>
        <taxon>Eimeriidae</taxon>
        <taxon>Eimeria</taxon>
    </lineage>
</organism>
<dbReference type="OrthoDB" id="346071at2759"/>
<reference evidence="2" key="1">
    <citation type="submission" date="2013-10" db="EMBL/GenBank/DDBJ databases">
        <title>Genomic analysis of the causative agents of coccidiosis in chickens.</title>
        <authorList>
            <person name="Reid A.J."/>
            <person name="Blake D."/>
            <person name="Billington K."/>
            <person name="Browne H."/>
            <person name="Dunn M."/>
            <person name="Hung S."/>
            <person name="Kawahara F."/>
            <person name="Miranda-Saavedra D."/>
            <person name="Mourier T."/>
            <person name="Nagra H."/>
            <person name="Otto T.D."/>
            <person name="Rawlings N."/>
            <person name="Sanchez A."/>
            <person name="Sanders M."/>
            <person name="Subramaniam C."/>
            <person name="Tay Y."/>
            <person name="Dear P."/>
            <person name="Doerig C."/>
            <person name="Gruber A."/>
            <person name="Parkinson J."/>
            <person name="Shirley M."/>
            <person name="Wan K.L."/>
            <person name="Berriman M."/>
            <person name="Tomley F."/>
            <person name="Pain A."/>
        </authorList>
    </citation>
    <scope>NUCLEOTIDE SEQUENCE [LARGE SCALE GENOMIC DNA]</scope>
    <source>
        <strain evidence="2">Weybridge</strain>
    </source>
</reference>